<evidence type="ECO:0008006" key="4">
    <source>
        <dbReference type="Google" id="ProtNLM"/>
    </source>
</evidence>
<dbReference type="Proteomes" id="UP000278143">
    <property type="component" value="Unassembled WGS sequence"/>
</dbReference>
<proteinExistence type="predicted"/>
<evidence type="ECO:0000313" key="3">
    <source>
        <dbReference type="Proteomes" id="UP000278143"/>
    </source>
</evidence>
<dbReference type="AlphaFoldDB" id="A0A4P9YT63"/>
<keyword evidence="3" id="KW-1185">Reference proteome</keyword>
<reference evidence="3" key="1">
    <citation type="journal article" date="2018" name="Nat. Microbiol.">
        <title>Leveraging single-cell genomics to expand the fungal tree of life.</title>
        <authorList>
            <person name="Ahrendt S.R."/>
            <person name="Quandt C.A."/>
            <person name="Ciobanu D."/>
            <person name="Clum A."/>
            <person name="Salamov A."/>
            <person name="Andreopoulos B."/>
            <person name="Cheng J.F."/>
            <person name="Woyke T."/>
            <person name="Pelin A."/>
            <person name="Henrissat B."/>
            <person name="Reynolds N.K."/>
            <person name="Benny G.L."/>
            <person name="Smith M.E."/>
            <person name="James T.Y."/>
            <person name="Grigoriev I.V."/>
        </authorList>
    </citation>
    <scope>NUCLEOTIDE SEQUENCE [LARGE SCALE GENOMIC DNA]</scope>
    <source>
        <strain evidence="3">Benny S71-1</strain>
    </source>
</reference>
<evidence type="ECO:0000256" key="1">
    <source>
        <dbReference type="SAM" id="SignalP"/>
    </source>
</evidence>
<evidence type="ECO:0000313" key="2">
    <source>
        <dbReference type="EMBL" id="RKP23163.1"/>
    </source>
</evidence>
<protein>
    <recommendedName>
        <fullName evidence="4">RlpA-like double-psi beta-barrel-protein domain-containing protein-containing protein</fullName>
    </recommendedName>
</protein>
<sequence>MHLATCSLFAAATALLATAALVCAAPEGSPTPTTCPAPAEEVLIGAELAANVFSQDKCNTCIYVHPRPNTSGVGVVATVTGRCTSCKDGQAKLPMAAIYTIYGRRPGKFQVPLPPTVEAGTWEFWDCSKPAPPTRSPLPGASTS</sequence>
<dbReference type="OrthoDB" id="10489202at2759"/>
<organism evidence="2 3">
    <name type="scientific">Syncephalis pseudoplumigaleata</name>
    <dbReference type="NCBI Taxonomy" id="1712513"/>
    <lineage>
        <taxon>Eukaryota</taxon>
        <taxon>Fungi</taxon>
        <taxon>Fungi incertae sedis</taxon>
        <taxon>Zoopagomycota</taxon>
        <taxon>Zoopagomycotina</taxon>
        <taxon>Zoopagomycetes</taxon>
        <taxon>Zoopagales</taxon>
        <taxon>Piptocephalidaceae</taxon>
        <taxon>Syncephalis</taxon>
    </lineage>
</organism>
<keyword evidence="1" id="KW-0732">Signal</keyword>
<feature type="chain" id="PRO_5020516114" description="RlpA-like double-psi beta-barrel-protein domain-containing protein-containing protein" evidence="1">
    <location>
        <begin position="25"/>
        <end position="144"/>
    </location>
</feature>
<dbReference type="EMBL" id="KZ991254">
    <property type="protein sequence ID" value="RKP23163.1"/>
    <property type="molecule type" value="Genomic_DNA"/>
</dbReference>
<feature type="signal peptide" evidence="1">
    <location>
        <begin position="1"/>
        <end position="24"/>
    </location>
</feature>
<name>A0A4P9YT63_9FUNG</name>
<gene>
    <name evidence="2" type="ORF">SYNPS1DRAFT_24851</name>
</gene>
<accession>A0A4P9YT63</accession>